<comment type="caution">
    <text evidence="2">The sequence shown here is derived from an EMBL/GenBank/DDBJ whole genome shotgun (WGS) entry which is preliminary data.</text>
</comment>
<feature type="compositionally biased region" description="Acidic residues" evidence="1">
    <location>
        <begin position="15"/>
        <end position="28"/>
    </location>
</feature>
<evidence type="ECO:0000313" key="2">
    <source>
        <dbReference type="EMBL" id="KAJ6260417.1"/>
    </source>
</evidence>
<keyword evidence="3" id="KW-1185">Reference proteome</keyword>
<organism evidence="2 3">
    <name type="scientific">Drechslerella dactyloides</name>
    <name type="common">Nematode-trapping fungus</name>
    <name type="synonym">Arthrobotrys dactyloides</name>
    <dbReference type="NCBI Taxonomy" id="74499"/>
    <lineage>
        <taxon>Eukaryota</taxon>
        <taxon>Fungi</taxon>
        <taxon>Dikarya</taxon>
        <taxon>Ascomycota</taxon>
        <taxon>Pezizomycotina</taxon>
        <taxon>Orbiliomycetes</taxon>
        <taxon>Orbiliales</taxon>
        <taxon>Orbiliaceae</taxon>
        <taxon>Drechslerella</taxon>
    </lineage>
</organism>
<proteinExistence type="predicted"/>
<accession>A0AAD6IY28</accession>
<feature type="region of interest" description="Disordered" evidence="1">
    <location>
        <begin position="1"/>
        <end position="115"/>
    </location>
</feature>
<evidence type="ECO:0000313" key="3">
    <source>
        <dbReference type="Proteomes" id="UP001221413"/>
    </source>
</evidence>
<feature type="compositionally biased region" description="Gly residues" evidence="1">
    <location>
        <begin position="105"/>
        <end position="115"/>
    </location>
</feature>
<dbReference type="AlphaFoldDB" id="A0AAD6IY28"/>
<feature type="compositionally biased region" description="Basic and acidic residues" evidence="1">
    <location>
        <begin position="80"/>
        <end position="90"/>
    </location>
</feature>
<feature type="compositionally biased region" description="Basic and acidic residues" evidence="1">
    <location>
        <begin position="56"/>
        <end position="66"/>
    </location>
</feature>
<evidence type="ECO:0000256" key="1">
    <source>
        <dbReference type="SAM" id="MobiDB-lite"/>
    </source>
</evidence>
<name>A0AAD6IY28_DREDA</name>
<sequence>MVAMKVSYRPAAKEDEGEGDDGDDDEEEKERKEVGLGNGGKMRRTASGTYIYRYMALHEHSYEKPGRIGRREKKRRDRRTAKEKAADRHRNVSSVSRNRKEEGGGRGQTRGGRWQ</sequence>
<feature type="compositionally biased region" description="Basic residues" evidence="1">
    <location>
        <begin position="67"/>
        <end position="79"/>
    </location>
</feature>
<dbReference type="EMBL" id="JAQGDS010000005">
    <property type="protein sequence ID" value="KAJ6260417.1"/>
    <property type="molecule type" value="Genomic_DNA"/>
</dbReference>
<gene>
    <name evidence="2" type="ORF">Dda_4643</name>
</gene>
<dbReference type="Proteomes" id="UP001221413">
    <property type="component" value="Unassembled WGS sequence"/>
</dbReference>
<reference evidence="2" key="1">
    <citation type="submission" date="2023-01" db="EMBL/GenBank/DDBJ databases">
        <title>The chitinases involved in constricting ring structure development in the nematode-trapping fungus Drechslerella dactyloides.</title>
        <authorList>
            <person name="Wang R."/>
            <person name="Zhang L."/>
            <person name="Tang P."/>
            <person name="Li S."/>
            <person name="Liang L."/>
        </authorList>
    </citation>
    <scope>NUCLEOTIDE SEQUENCE</scope>
    <source>
        <strain evidence="2">YMF1.00031</strain>
    </source>
</reference>
<protein>
    <submittedName>
        <fullName evidence="2">Uncharacterized protein</fullName>
    </submittedName>
</protein>